<protein>
    <recommendedName>
        <fullName evidence="3">Phosphotransferase</fullName>
    </recommendedName>
</protein>
<comment type="caution">
    <text evidence="1">The sequence shown here is derived from an EMBL/GenBank/DDBJ whole genome shotgun (WGS) entry which is preliminary data.</text>
</comment>
<organism evidence="1 2">
    <name type="scientific">Myceligenerans pegani</name>
    <dbReference type="NCBI Taxonomy" id="2776917"/>
    <lineage>
        <taxon>Bacteria</taxon>
        <taxon>Bacillati</taxon>
        <taxon>Actinomycetota</taxon>
        <taxon>Actinomycetes</taxon>
        <taxon>Micrococcales</taxon>
        <taxon>Promicromonosporaceae</taxon>
        <taxon>Myceligenerans</taxon>
    </lineage>
</organism>
<evidence type="ECO:0000313" key="1">
    <source>
        <dbReference type="EMBL" id="MBE1877321.1"/>
    </source>
</evidence>
<name>A0ABR9N0Z0_9MICO</name>
<accession>A0ABR9N0Z0</accession>
<dbReference type="RefSeq" id="WP_192863887.1">
    <property type="nucleotide sequence ID" value="NZ_JADAQT010000099.1"/>
</dbReference>
<evidence type="ECO:0000313" key="2">
    <source>
        <dbReference type="Proteomes" id="UP000625527"/>
    </source>
</evidence>
<proteinExistence type="predicted"/>
<reference evidence="1 2" key="1">
    <citation type="submission" date="2020-10" db="EMBL/GenBank/DDBJ databases">
        <title>Myceligenerans pegani sp. nov., an endophytic actinomycete isolated from Peganum harmala L. in Xinjiang, China.</title>
        <authorList>
            <person name="Xin L."/>
        </authorList>
    </citation>
    <scope>NUCLEOTIDE SEQUENCE [LARGE SCALE GENOMIC DNA]</scope>
    <source>
        <strain evidence="1 2">TRM65318</strain>
    </source>
</reference>
<gene>
    <name evidence="1" type="ORF">IHE71_16640</name>
</gene>
<dbReference type="Proteomes" id="UP000625527">
    <property type="component" value="Unassembled WGS sequence"/>
</dbReference>
<sequence length="322" mass="34152">MASPASLRPGWPDIPSAVRTRVSEAIGARVLGWTSLPGGRSAGGYELQLQAGGVNYYVRAADSHNPVGHRRLRAELGFVRALPAGAPVPPLVWTVDEEVGGYGKWLALGFAMPPVRLPELPWADAEVDEALELAYGIGDIAVPGPHAGGSFPAWQDLFDTDAWTRLAKDHPAALASFGAWLPGRVEALAELAREAAAGLSGDRLGHHVLRREAVFLAAERGAIPPLAVDWAVCGAGPAFTTTLSMLGLMHAQGGPAPEQALAIRPFPGSYDADEVTAYLAVLAGHHAYGSLLPPDPASPLTRAAQREHARALTDWLRRRLRR</sequence>
<dbReference type="EMBL" id="JADAQT010000099">
    <property type="protein sequence ID" value="MBE1877321.1"/>
    <property type="molecule type" value="Genomic_DNA"/>
</dbReference>
<keyword evidence="2" id="KW-1185">Reference proteome</keyword>
<evidence type="ECO:0008006" key="3">
    <source>
        <dbReference type="Google" id="ProtNLM"/>
    </source>
</evidence>